<reference evidence="1 2" key="1">
    <citation type="submission" date="2017-03" db="EMBL/GenBank/DDBJ databases">
        <title>Draft genome sequence of Streptomyces scabrisporus NF3, endophyte isolated from Amphipterygium adstringens.</title>
        <authorList>
            <person name="Vazquez M."/>
            <person name="Ceapa C.D."/>
            <person name="Rodriguez Luna D."/>
            <person name="Sanchez Esquivel S."/>
        </authorList>
    </citation>
    <scope>NUCLEOTIDE SEQUENCE [LARGE SCALE GENOMIC DNA]</scope>
    <source>
        <strain evidence="1 2">NF3</strain>
    </source>
</reference>
<keyword evidence="2" id="KW-1185">Reference proteome</keyword>
<protein>
    <submittedName>
        <fullName evidence="1">Uncharacterized protein</fullName>
    </submittedName>
</protein>
<gene>
    <name evidence="1" type="ORF">B4N89_40605</name>
</gene>
<name>A0A1T3NJ81_9ACTN</name>
<dbReference type="AlphaFoldDB" id="A0A1T3NJ81"/>
<dbReference type="EMBL" id="MWQN01000004">
    <property type="protein sequence ID" value="OPC76907.1"/>
    <property type="molecule type" value="Genomic_DNA"/>
</dbReference>
<proteinExistence type="predicted"/>
<dbReference type="STRING" id="159449.B4N89_40605"/>
<evidence type="ECO:0000313" key="2">
    <source>
        <dbReference type="Proteomes" id="UP000190037"/>
    </source>
</evidence>
<organism evidence="1 2">
    <name type="scientific">Embleya scabrispora</name>
    <dbReference type="NCBI Taxonomy" id="159449"/>
    <lineage>
        <taxon>Bacteria</taxon>
        <taxon>Bacillati</taxon>
        <taxon>Actinomycetota</taxon>
        <taxon>Actinomycetes</taxon>
        <taxon>Kitasatosporales</taxon>
        <taxon>Streptomycetaceae</taxon>
        <taxon>Embleya</taxon>
    </lineage>
</organism>
<accession>A0A1T3NJ81</accession>
<sequence>MTVPNGLTVRQDVATPGNFAERVLQDTGDDGGDVRAEGRGDRTARVVQGHGRADLDGGVREGQRRVDTTGVLDVGHDHVEKVGDGLDLTPVGGELAAGEPDFAGVSTQPAQLVHVLDADGVLEPVES</sequence>
<comment type="caution">
    <text evidence="1">The sequence shown here is derived from an EMBL/GenBank/DDBJ whole genome shotgun (WGS) entry which is preliminary data.</text>
</comment>
<evidence type="ECO:0000313" key="1">
    <source>
        <dbReference type="EMBL" id="OPC76907.1"/>
    </source>
</evidence>
<dbReference type="Proteomes" id="UP000190037">
    <property type="component" value="Unassembled WGS sequence"/>
</dbReference>